<dbReference type="AlphaFoldDB" id="A0A370KS18"/>
<evidence type="ECO:0000256" key="3">
    <source>
        <dbReference type="ARBA" id="ARBA00022643"/>
    </source>
</evidence>
<dbReference type="SUPFAM" id="SSF52218">
    <property type="entry name" value="Flavoproteins"/>
    <property type="match status" value="1"/>
</dbReference>
<feature type="domain" description="NADPH-dependent FMN reductase-like" evidence="5">
    <location>
        <begin position="4"/>
        <end position="146"/>
    </location>
</feature>
<comment type="caution">
    <text evidence="6">The sequence shown here is derived from an EMBL/GenBank/DDBJ whole genome shotgun (WGS) entry which is preliminary data.</text>
</comment>
<evidence type="ECO:0000259" key="5">
    <source>
        <dbReference type="Pfam" id="PF03358"/>
    </source>
</evidence>
<comment type="similarity">
    <text evidence="1">Belongs to the SsuE family.</text>
</comment>
<dbReference type="PANTHER" id="PTHR43408">
    <property type="entry name" value="FMN REDUCTASE (NADPH)"/>
    <property type="match status" value="1"/>
</dbReference>
<organism evidence="6 7">
    <name type="scientific">Rhizobium grahamii</name>
    <dbReference type="NCBI Taxonomy" id="1120045"/>
    <lineage>
        <taxon>Bacteria</taxon>
        <taxon>Pseudomonadati</taxon>
        <taxon>Pseudomonadota</taxon>
        <taxon>Alphaproteobacteria</taxon>
        <taxon>Hyphomicrobiales</taxon>
        <taxon>Rhizobiaceae</taxon>
        <taxon>Rhizobium/Agrobacterium group</taxon>
        <taxon>Rhizobium</taxon>
    </lineage>
</organism>
<dbReference type="GO" id="GO:0016491">
    <property type="term" value="F:oxidoreductase activity"/>
    <property type="evidence" value="ECO:0007669"/>
    <property type="project" value="UniProtKB-KW"/>
</dbReference>
<evidence type="ECO:0000256" key="2">
    <source>
        <dbReference type="ARBA" id="ARBA00022630"/>
    </source>
</evidence>
<dbReference type="InterPro" id="IPR005025">
    <property type="entry name" value="FMN_Rdtase-like_dom"/>
</dbReference>
<dbReference type="PANTHER" id="PTHR43408:SF2">
    <property type="entry name" value="FMN REDUCTASE (NADPH)"/>
    <property type="match status" value="1"/>
</dbReference>
<dbReference type="Pfam" id="PF03358">
    <property type="entry name" value="FMN_red"/>
    <property type="match status" value="1"/>
</dbReference>
<dbReference type="Proteomes" id="UP000254939">
    <property type="component" value="Unassembled WGS sequence"/>
</dbReference>
<keyword evidence="3" id="KW-0288">FMN</keyword>
<dbReference type="InterPro" id="IPR029039">
    <property type="entry name" value="Flavoprotein-like_sf"/>
</dbReference>
<dbReference type="Gene3D" id="3.40.50.360">
    <property type="match status" value="1"/>
</dbReference>
<dbReference type="NCBIfam" id="TIGR03566">
    <property type="entry name" value="FMN_reduc_MsuE"/>
    <property type="match status" value="1"/>
</dbReference>
<evidence type="ECO:0000256" key="1">
    <source>
        <dbReference type="ARBA" id="ARBA00005990"/>
    </source>
</evidence>
<keyword evidence="2" id="KW-0285">Flavoprotein</keyword>
<proteinExistence type="inferred from homology"/>
<keyword evidence="4" id="KW-0560">Oxidoreductase</keyword>
<accession>A0A370KS18</accession>
<dbReference type="InterPro" id="IPR019912">
    <property type="entry name" value="FMN_Rdtase_MsuE-like"/>
</dbReference>
<dbReference type="RefSeq" id="WP_114712660.1">
    <property type="nucleotide sequence ID" value="NZ_KZ857259.1"/>
</dbReference>
<name>A0A370KS18_9HYPH</name>
<dbReference type="InterPro" id="IPR051814">
    <property type="entry name" value="NAD(P)H-dep_FMN_reductase"/>
</dbReference>
<gene>
    <name evidence="6" type="ORF">B5K06_09250</name>
</gene>
<reference evidence="6 7" key="1">
    <citation type="submission" date="2017-03" db="EMBL/GenBank/DDBJ databases">
        <title>Genome analysis of Rhizobial strains effectives or ineffectives for nitrogen fixation isolated from bean seeds.</title>
        <authorList>
            <person name="Peralta H."/>
            <person name="Aguilar-Vera A."/>
            <person name="Mora Y."/>
            <person name="Vargas-Lagunas C."/>
            <person name="Girard L."/>
            <person name="Mora J."/>
        </authorList>
    </citation>
    <scope>NUCLEOTIDE SEQUENCE [LARGE SCALE GENOMIC DNA]</scope>
    <source>
        <strain evidence="6 7">CCGM3</strain>
    </source>
</reference>
<dbReference type="EMBL" id="NAAC01000009">
    <property type="protein sequence ID" value="RDJ12941.1"/>
    <property type="molecule type" value="Genomic_DNA"/>
</dbReference>
<evidence type="ECO:0000256" key="4">
    <source>
        <dbReference type="ARBA" id="ARBA00023002"/>
    </source>
</evidence>
<dbReference type="OrthoDB" id="1643408at2"/>
<protein>
    <submittedName>
        <fullName evidence="6">FMN reductase</fullName>
    </submittedName>
</protein>
<evidence type="ECO:0000313" key="7">
    <source>
        <dbReference type="Proteomes" id="UP000254939"/>
    </source>
</evidence>
<evidence type="ECO:0000313" key="6">
    <source>
        <dbReference type="EMBL" id="RDJ12941.1"/>
    </source>
</evidence>
<sequence>MSLRLVGIAGSFNRPSKTFALVGHIAGLAAETYGFSKTVYDLKDLGPSFGTALWRSELDEQASQVIDDIVKADVLVIGSPTYKGSYPGLFKHLIDLIDPAELRAKPIIISATGGGDRHALIVEHQLRPLFGFFMAHTMPTAVYASDRDFVDYKVTSEALSTRIGSVVDELGSFSFVPSARASLQAAE</sequence>